<organism evidence="1 2">
    <name type="scientific">Acaulospora colombiana</name>
    <dbReference type="NCBI Taxonomy" id="27376"/>
    <lineage>
        <taxon>Eukaryota</taxon>
        <taxon>Fungi</taxon>
        <taxon>Fungi incertae sedis</taxon>
        <taxon>Mucoromycota</taxon>
        <taxon>Glomeromycotina</taxon>
        <taxon>Glomeromycetes</taxon>
        <taxon>Diversisporales</taxon>
        <taxon>Acaulosporaceae</taxon>
        <taxon>Acaulospora</taxon>
    </lineage>
</organism>
<evidence type="ECO:0000313" key="1">
    <source>
        <dbReference type="EMBL" id="CAG8757627.1"/>
    </source>
</evidence>
<keyword evidence="2" id="KW-1185">Reference proteome</keyword>
<reference evidence="1" key="1">
    <citation type="submission" date="2021-06" db="EMBL/GenBank/DDBJ databases">
        <authorList>
            <person name="Kallberg Y."/>
            <person name="Tangrot J."/>
            <person name="Rosling A."/>
        </authorList>
    </citation>
    <scope>NUCLEOTIDE SEQUENCE</scope>
    <source>
        <strain evidence="1">CL356</strain>
    </source>
</reference>
<evidence type="ECO:0000313" key="2">
    <source>
        <dbReference type="Proteomes" id="UP000789525"/>
    </source>
</evidence>
<comment type="caution">
    <text evidence="1">The sequence shown here is derived from an EMBL/GenBank/DDBJ whole genome shotgun (WGS) entry which is preliminary data.</text>
</comment>
<dbReference type="Proteomes" id="UP000789525">
    <property type="component" value="Unassembled WGS sequence"/>
</dbReference>
<gene>
    <name evidence="1" type="ORF">ACOLOM_LOCUS13041</name>
</gene>
<dbReference type="EMBL" id="CAJVPT010056950">
    <property type="protein sequence ID" value="CAG8757627.1"/>
    <property type="molecule type" value="Genomic_DNA"/>
</dbReference>
<proteinExistence type="predicted"/>
<feature type="non-terminal residue" evidence="1">
    <location>
        <position position="173"/>
    </location>
</feature>
<accession>A0ACA9QMF4</accession>
<protein>
    <submittedName>
        <fullName evidence="1">11320_t:CDS:1</fullName>
    </submittedName>
</protein>
<sequence>MQLIKQCDPKNVILVHGEKAKMEFLHDRIKREFQIPCYFPANGETVAIETSLSIPIDVSVDLLKRHMSAQKIPLPSTGDKIDITKIKPMDVISIQGVLTMEQDQIPRLTDVDEAIRNARMNLFEIDFNMHKAFDPNQMRDFDEFRNSGGSDIRIQALDYVYRSVKKTIEAEMP</sequence>
<name>A0ACA9QMF4_9GLOM</name>